<dbReference type="AlphaFoldDB" id="A0AAV7THQ3"/>
<sequence>MRSPDTEATIAAAEGWRRLCGFAIPPGLSRQRKQPRVLQIQGLSGQSLAPGSSDGSGTIPDDNSSSRNGKTPKWSDSDPTDPRSQLAGIPGSNPRLLPRDTERSEVALPANPHP</sequence>
<dbReference type="EMBL" id="JANPWB010000006">
    <property type="protein sequence ID" value="KAJ1175646.1"/>
    <property type="molecule type" value="Genomic_DNA"/>
</dbReference>
<feature type="region of interest" description="Disordered" evidence="1">
    <location>
        <begin position="25"/>
        <end position="114"/>
    </location>
</feature>
<organism evidence="2 3">
    <name type="scientific">Pleurodeles waltl</name>
    <name type="common">Iberian ribbed newt</name>
    <dbReference type="NCBI Taxonomy" id="8319"/>
    <lineage>
        <taxon>Eukaryota</taxon>
        <taxon>Metazoa</taxon>
        <taxon>Chordata</taxon>
        <taxon>Craniata</taxon>
        <taxon>Vertebrata</taxon>
        <taxon>Euteleostomi</taxon>
        <taxon>Amphibia</taxon>
        <taxon>Batrachia</taxon>
        <taxon>Caudata</taxon>
        <taxon>Salamandroidea</taxon>
        <taxon>Salamandridae</taxon>
        <taxon>Pleurodelinae</taxon>
        <taxon>Pleurodeles</taxon>
    </lineage>
</organism>
<protein>
    <submittedName>
        <fullName evidence="2">Uncharacterized protein</fullName>
    </submittedName>
</protein>
<comment type="caution">
    <text evidence="2">The sequence shown here is derived from an EMBL/GenBank/DDBJ whole genome shotgun (WGS) entry which is preliminary data.</text>
</comment>
<gene>
    <name evidence="2" type="ORF">NDU88_000933</name>
</gene>
<feature type="compositionally biased region" description="Polar residues" evidence="1">
    <location>
        <begin position="41"/>
        <end position="69"/>
    </location>
</feature>
<proteinExistence type="predicted"/>
<evidence type="ECO:0000256" key="1">
    <source>
        <dbReference type="SAM" id="MobiDB-lite"/>
    </source>
</evidence>
<evidence type="ECO:0000313" key="3">
    <source>
        <dbReference type="Proteomes" id="UP001066276"/>
    </source>
</evidence>
<accession>A0AAV7THQ3</accession>
<keyword evidence="3" id="KW-1185">Reference proteome</keyword>
<name>A0AAV7THQ3_PLEWA</name>
<dbReference type="Proteomes" id="UP001066276">
    <property type="component" value="Chromosome 3_2"/>
</dbReference>
<reference evidence="2" key="1">
    <citation type="journal article" date="2022" name="bioRxiv">
        <title>Sequencing and chromosome-scale assembly of the giantPleurodeles waltlgenome.</title>
        <authorList>
            <person name="Brown T."/>
            <person name="Elewa A."/>
            <person name="Iarovenko S."/>
            <person name="Subramanian E."/>
            <person name="Araus A.J."/>
            <person name="Petzold A."/>
            <person name="Susuki M."/>
            <person name="Suzuki K.-i.T."/>
            <person name="Hayashi T."/>
            <person name="Toyoda A."/>
            <person name="Oliveira C."/>
            <person name="Osipova E."/>
            <person name="Leigh N.D."/>
            <person name="Simon A."/>
            <person name="Yun M.H."/>
        </authorList>
    </citation>
    <scope>NUCLEOTIDE SEQUENCE</scope>
    <source>
        <strain evidence="2">20211129_DDA</strain>
        <tissue evidence="2">Liver</tissue>
    </source>
</reference>
<evidence type="ECO:0000313" key="2">
    <source>
        <dbReference type="EMBL" id="KAJ1175646.1"/>
    </source>
</evidence>